<dbReference type="PATRIC" id="fig|1300222.3.peg.3621"/>
<comment type="cofactor">
    <cofactor evidence="4">
        <name>Zn(2+)</name>
        <dbReference type="ChEBI" id="CHEBI:29105"/>
    </cofactor>
    <text evidence="4">Binds 1 zinc ion.</text>
</comment>
<evidence type="ECO:0000256" key="4">
    <source>
        <dbReference type="HAMAP-Rule" id="MF_00745"/>
    </source>
</evidence>
<protein>
    <recommendedName>
        <fullName evidence="4">Protein SprT-like</fullName>
    </recommendedName>
</protein>
<reference evidence="6 7" key="1">
    <citation type="submission" date="2013-03" db="EMBL/GenBank/DDBJ databases">
        <title>Assembly of a new bacterial strain Brevibacillus borstelensis AK1.</title>
        <authorList>
            <person name="Rajan I."/>
            <person name="PoliReddy D."/>
            <person name="Sugumar T."/>
            <person name="Rathinam K."/>
            <person name="Alqarawi S."/>
            <person name="Khalil A.B."/>
            <person name="Sivakumar N."/>
        </authorList>
    </citation>
    <scope>NUCLEOTIDE SEQUENCE [LARGE SCALE GENOMIC DNA]</scope>
    <source>
        <strain evidence="6 7">AK1</strain>
    </source>
</reference>
<comment type="caution">
    <text evidence="6">The sequence shown here is derived from an EMBL/GenBank/DDBJ whole genome shotgun (WGS) entry which is preliminary data.</text>
</comment>
<dbReference type="EMBL" id="APBN01000008">
    <property type="protein sequence ID" value="EMT51329.1"/>
    <property type="molecule type" value="Genomic_DNA"/>
</dbReference>
<dbReference type="SMART" id="SM00731">
    <property type="entry name" value="SprT"/>
    <property type="match status" value="1"/>
</dbReference>
<dbReference type="GO" id="GO:0008270">
    <property type="term" value="F:zinc ion binding"/>
    <property type="evidence" value="ECO:0007669"/>
    <property type="project" value="UniProtKB-UniRule"/>
</dbReference>
<dbReference type="STRING" id="1300222.I532_17278"/>
<dbReference type="InterPro" id="IPR006640">
    <property type="entry name" value="SprT-like_domain"/>
</dbReference>
<dbReference type="Pfam" id="PF10263">
    <property type="entry name" value="SprT-like"/>
    <property type="match status" value="1"/>
</dbReference>
<feature type="binding site" evidence="4">
    <location>
        <position position="71"/>
    </location>
    <ligand>
        <name>Zn(2+)</name>
        <dbReference type="ChEBI" id="CHEBI:29105"/>
    </ligand>
</feature>
<accession>M8D4W6</accession>
<evidence type="ECO:0000256" key="1">
    <source>
        <dbReference type="ARBA" id="ARBA00022490"/>
    </source>
</evidence>
<keyword evidence="3 4" id="KW-0862">Zinc</keyword>
<proteinExistence type="inferred from homology"/>
<feature type="domain" description="SprT-like" evidence="5">
    <location>
        <begin position="4"/>
        <end position="149"/>
    </location>
</feature>
<comment type="subcellular location">
    <subcellularLocation>
        <location evidence="4">Cytoplasm</location>
    </subcellularLocation>
</comment>
<dbReference type="RefSeq" id="WP_003389775.1">
    <property type="nucleotide sequence ID" value="NZ_APBN01000008.1"/>
</dbReference>
<keyword evidence="1 4" id="KW-0963">Cytoplasm</keyword>
<dbReference type="HAMAP" id="MF_00745">
    <property type="entry name" value="SprT_like"/>
    <property type="match status" value="1"/>
</dbReference>
<dbReference type="GO" id="GO:0006950">
    <property type="term" value="P:response to stress"/>
    <property type="evidence" value="ECO:0007669"/>
    <property type="project" value="UniProtKB-ARBA"/>
</dbReference>
<sequence length="159" mass="18860">MTDQELQALVEAVSARYFARPFRHQARFNSRLRTTGGRYLLRSHDIEINPRHLEQHGEEELIGIVKHELCHYHLHLEKKGYQHKDRDFQELLKQVGGSRYCQEVGGGRTRLPYRYELVCEACQMRYKRKRKINPARYRCGRCSGKLRLYELETAAKQQG</sequence>
<comment type="similarity">
    <text evidence="4">Belongs to the SprT family.</text>
</comment>
<evidence type="ECO:0000256" key="2">
    <source>
        <dbReference type="ARBA" id="ARBA00022723"/>
    </source>
</evidence>
<dbReference type="NCBIfam" id="NF003339">
    <property type="entry name" value="PRK04351.1"/>
    <property type="match status" value="1"/>
</dbReference>
<evidence type="ECO:0000313" key="7">
    <source>
        <dbReference type="Proteomes" id="UP000012081"/>
    </source>
</evidence>
<dbReference type="GO" id="GO:0005737">
    <property type="term" value="C:cytoplasm"/>
    <property type="evidence" value="ECO:0007669"/>
    <property type="project" value="UniProtKB-SubCell"/>
</dbReference>
<keyword evidence="2 4" id="KW-0479">Metal-binding</keyword>
<feature type="binding site" evidence="4">
    <location>
        <position position="67"/>
    </location>
    <ligand>
        <name>Zn(2+)</name>
        <dbReference type="ChEBI" id="CHEBI:29105"/>
    </ligand>
</feature>
<evidence type="ECO:0000259" key="5">
    <source>
        <dbReference type="SMART" id="SM00731"/>
    </source>
</evidence>
<keyword evidence="7" id="KW-1185">Reference proteome</keyword>
<feature type="active site" evidence="4">
    <location>
        <position position="68"/>
    </location>
</feature>
<dbReference type="InterPro" id="IPR023524">
    <property type="entry name" value="Uncharacterised_SprT-like"/>
</dbReference>
<gene>
    <name evidence="6" type="ORF">I532_17278</name>
</gene>
<evidence type="ECO:0000256" key="3">
    <source>
        <dbReference type="ARBA" id="ARBA00022833"/>
    </source>
</evidence>
<dbReference type="OrthoDB" id="9799909at2"/>
<dbReference type="InterPro" id="IPR035240">
    <property type="entry name" value="SprT_Zn_ribbon"/>
</dbReference>
<evidence type="ECO:0000313" key="6">
    <source>
        <dbReference type="EMBL" id="EMT51329.1"/>
    </source>
</evidence>
<dbReference type="AlphaFoldDB" id="M8D4W6"/>
<organism evidence="6 7">
    <name type="scientific">Brevibacillus borstelensis AK1</name>
    <dbReference type="NCBI Taxonomy" id="1300222"/>
    <lineage>
        <taxon>Bacteria</taxon>
        <taxon>Bacillati</taxon>
        <taxon>Bacillota</taxon>
        <taxon>Bacilli</taxon>
        <taxon>Bacillales</taxon>
        <taxon>Paenibacillaceae</taxon>
        <taxon>Brevibacillus</taxon>
    </lineage>
</organism>
<name>M8D4W6_9BACL</name>
<dbReference type="Proteomes" id="UP000012081">
    <property type="component" value="Unassembled WGS sequence"/>
</dbReference>
<dbReference type="Pfam" id="PF17283">
    <property type="entry name" value="Zn_ribbon_SprT"/>
    <property type="match status" value="1"/>
</dbReference>